<accession>A0A0M2HAG3</accession>
<keyword evidence="2" id="KW-1133">Transmembrane helix</keyword>
<feature type="transmembrane region" description="Helical" evidence="2">
    <location>
        <begin position="124"/>
        <end position="145"/>
    </location>
</feature>
<keyword evidence="2" id="KW-0472">Membrane</keyword>
<dbReference type="EMBL" id="JYJA01000038">
    <property type="protein sequence ID" value="KJL41020.1"/>
    <property type="molecule type" value="Genomic_DNA"/>
</dbReference>
<comment type="caution">
    <text evidence="3">The sequence shown here is derived from an EMBL/GenBank/DDBJ whole genome shotgun (WGS) entry which is preliminary data.</text>
</comment>
<feature type="region of interest" description="Disordered" evidence="1">
    <location>
        <begin position="1"/>
        <end position="43"/>
    </location>
</feature>
<organism evidence="3 4">
    <name type="scientific">Microbacterium trichothecenolyticum</name>
    <name type="common">Aureobacterium trichothecenolyticum</name>
    <dbReference type="NCBI Taxonomy" id="69370"/>
    <lineage>
        <taxon>Bacteria</taxon>
        <taxon>Bacillati</taxon>
        <taxon>Actinomycetota</taxon>
        <taxon>Actinomycetes</taxon>
        <taxon>Micrococcales</taxon>
        <taxon>Microbacteriaceae</taxon>
        <taxon>Microbacterium</taxon>
    </lineage>
</organism>
<dbReference type="PATRIC" id="fig|69370.6.peg.2986"/>
<feature type="transmembrane region" description="Helical" evidence="2">
    <location>
        <begin position="83"/>
        <end position="104"/>
    </location>
</feature>
<evidence type="ECO:0000313" key="4">
    <source>
        <dbReference type="Proteomes" id="UP000034098"/>
    </source>
</evidence>
<dbReference type="RefSeq" id="WP_245619621.1">
    <property type="nucleotide sequence ID" value="NZ_JYJA01000038.1"/>
</dbReference>
<evidence type="ECO:0000256" key="2">
    <source>
        <dbReference type="SAM" id="Phobius"/>
    </source>
</evidence>
<sequence>MSTPETPDAAPTADATTPVADARAGERDTADTAVAIDLTPPAPSPLPPAFDPFVASASAPEPAAVAAEPATPPATAVAPRVRWAGIVWGLVLAVIAAFAVWVLTDAARQAAVTAWLVNLTPAAAVAYVVLFLGGFALIAGIVGLARRAQRVVERRRTPDPA</sequence>
<evidence type="ECO:0000313" key="3">
    <source>
        <dbReference type="EMBL" id="KJL41020.1"/>
    </source>
</evidence>
<reference evidence="3 4" key="1">
    <citation type="submission" date="2015-02" db="EMBL/GenBank/DDBJ databases">
        <title>Draft genome sequences of ten Microbacterium spp. with emphasis on heavy metal contaminated environments.</title>
        <authorList>
            <person name="Corretto E."/>
        </authorList>
    </citation>
    <scope>NUCLEOTIDE SEQUENCE [LARGE SCALE GENOMIC DNA]</scope>
    <source>
        <strain evidence="3 4">DSM 8608</strain>
    </source>
</reference>
<gene>
    <name evidence="3" type="ORF">RS82_02935</name>
</gene>
<keyword evidence="4" id="KW-1185">Reference proteome</keyword>
<feature type="compositionally biased region" description="Low complexity" evidence="1">
    <location>
        <begin position="1"/>
        <end position="22"/>
    </location>
</feature>
<dbReference type="Proteomes" id="UP000034098">
    <property type="component" value="Unassembled WGS sequence"/>
</dbReference>
<evidence type="ECO:0000256" key="1">
    <source>
        <dbReference type="SAM" id="MobiDB-lite"/>
    </source>
</evidence>
<dbReference type="AlphaFoldDB" id="A0A0M2HAG3"/>
<name>A0A0M2HAG3_MICTR</name>
<protein>
    <submittedName>
        <fullName evidence="3">Uncharacterized protein</fullName>
    </submittedName>
</protein>
<keyword evidence="2" id="KW-0812">Transmembrane</keyword>
<proteinExistence type="predicted"/>